<sequence length="83" mass="8454">MQSWTLTFLLALAGTAIAMPAAESAGAGNIVARGLEGCCTYAGSCICYDSASYGQRGVDMKHCKNASPCDASQVPPAFRGSSS</sequence>
<dbReference type="GeneID" id="98119080"/>
<comment type="caution">
    <text evidence="3">The sequence shown here is derived from an EMBL/GenBank/DDBJ whole genome shotgun (WGS) entry which is preliminary data.</text>
</comment>
<dbReference type="Proteomes" id="UP001610728">
    <property type="component" value="Unassembled WGS sequence"/>
</dbReference>
<protein>
    <recommendedName>
        <fullName evidence="5">Extracellular membrane protein CFEM domain-containing protein</fullName>
    </recommendedName>
</protein>
<organism evidence="3 4">
    <name type="scientific">Ceratocystis lukuohia</name>
    <dbReference type="NCBI Taxonomy" id="2019550"/>
    <lineage>
        <taxon>Eukaryota</taxon>
        <taxon>Fungi</taxon>
        <taxon>Dikarya</taxon>
        <taxon>Ascomycota</taxon>
        <taxon>Pezizomycotina</taxon>
        <taxon>Sordariomycetes</taxon>
        <taxon>Hypocreomycetidae</taxon>
        <taxon>Microascales</taxon>
        <taxon>Ceratocystidaceae</taxon>
        <taxon>Ceratocystis</taxon>
    </lineage>
</organism>
<evidence type="ECO:0008006" key="5">
    <source>
        <dbReference type="Google" id="ProtNLM"/>
    </source>
</evidence>
<keyword evidence="1" id="KW-0732">Signal</keyword>
<evidence type="ECO:0000313" key="2">
    <source>
        <dbReference type="EMBL" id="KAL2887347.1"/>
    </source>
</evidence>
<dbReference type="EMBL" id="JABSNW010000005">
    <property type="protein sequence ID" value="KAL2887348.1"/>
    <property type="molecule type" value="Genomic_DNA"/>
</dbReference>
<proteinExistence type="predicted"/>
<evidence type="ECO:0000313" key="3">
    <source>
        <dbReference type="EMBL" id="KAL2887348.1"/>
    </source>
</evidence>
<keyword evidence="4" id="KW-1185">Reference proteome</keyword>
<dbReference type="RefSeq" id="XP_070858527.1">
    <property type="nucleotide sequence ID" value="XM_071000905.1"/>
</dbReference>
<name>A0ABR4MGE6_9PEZI</name>
<gene>
    <name evidence="2" type="ORF">HOO65_050468</name>
    <name evidence="3" type="ORF">HOO65_050469</name>
</gene>
<evidence type="ECO:0000313" key="4">
    <source>
        <dbReference type="Proteomes" id="UP001610728"/>
    </source>
</evidence>
<evidence type="ECO:0000256" key="1">
    <source>
        <dbReference type="SAM" id="SignalP"/>
    </source>
</evidence>
<accession>A0ABR4MGE6</accession>
<feature type="chain" id="PRO_5045031927" description="Extracellular membrane protein CFEM domain-containing protein" evidence="1">
    <location>
        <begin position="19"/>
        <end position="83"/>
    </location>
</feature>
<feature type="signal peptide" evidence="1">
    <location>
        <begin position="1"/>
        <end position="18"/>
    </location>
</feature>
<dbReference type="EMBL" id="JABSNW010000005">
    <property type="protein sequence ID" value="KAL2887347.1"/>
    <property type="molecule type" value="Genomic_DNA"/>
</dbReference>
<reference evidence="3 4" key="1">
    <citation type="submission" date="2020-05" db="EMBL/GenBank/DDBJ databases">
        <title>Ceratocystis lukuohia genome.</title>
        <authorList>
            <person name="Harrington T.C."/>
            <person name="Kim K."/>
            <person name="Mayers C.G."/>
        </authorList>
    </citation>
    <scope>NUCLEOTIDE SEQUENCE [LARGE SCALE GENOMIC DNA]</scope>
    <source>
        <strain evidence="3 4">C4212</strain>
    </source>
</reference>